<evidence type="ECO:0000313" key="4">
    <source>
        <dbReference type="Proteomes" id="UP000275727"/>
    </source>
</evidence>
<keyword evidence="5" id="KW-1185">Reference proteome</keyword>
<evidence type="ECO:0000313" key="5">
    <source>
        <dbReference type="Proteomes" id="UP000276029"/>
    </source>
</evidence>
<dbReference type="AlphaFoldDB" id="A0AAD1D658"/>
<dbReference type="EMBL" id="AP018711">
    <property type="protein sequence ID" value="BBE34053.1"/>
    <property type="molecule type" value="Genomic_DNA"/>
</dbReference>
<feature type="domain" description="Sulfatase-modifying factor enzyme-like" evidence="1">
    <location>
        <begin position="34"/>
        <end position="285"/>
    </location>
</feature>
<evidence type="ECO:0000313" key="3">
    <source>
        <dbReference type="EMBL" id="RKS91132.1"/>
    </source>
</evidence>
<dbReference type="PANTHER" id="PTHR23150:SF19">
    <property type="entry name" value="FORMYLGLYCINE-GENERATING ENZYME"/>
    <property type="match status" value="1"/>
</dbReference>
<dbReference type="KEGG" id="smic:SmB9_17110"/>
<sequence length="293" mass="31265">MRRGAVLALLMLSACGTHREDAACGIPADRLGVFVDVPEGRFIKGAAPRYPEERPELALHVGAFRIQAHEVTNDQFAAFVKVTGYLTDAERTADDADGGSAVFTAPEGGESRPWKLVRGATWRTPEGPGSNIAGRGRDPVVHVSPADAAAYAAWAGGRLPTEVEWEYAASLGLPKGGDQEAGAYAPGARPVANTWQGLFPEDQKAADGFAGRAPVGCFPPSRIGLYDMIGNVWEITDTPYGEGTQTIKGGSYLCSENFCRRYRPAARQPQEAHFSASHVGFRIVKDAPPQLGQ</sequence>
<protein>
    <submittedName>
        <fullName evidence="3">Formylglycine-generating enzyme required for sulfatase activity</fullName>
    </submittedName>
</protein>
<dbReference type="Pfam" id="PF03781">
    <property type="entry name" value="FGE-sulfatase"/>
    <property type="match status" value="1"/>
</dbReference>
<proteinExistence type="predicted"/>
<dbReference type="RefSeq" id="WP_243445594.1">
    <property type="nucleotide sequence ID" value="NZ_AP018711.1"/>
</dbReference>
<dbReference type="InterPro" id="IPR051043">
    <property type="entry name" value="Sulfatase_Mod_Factor_Kinase"/>
</dbReference>
<gene>
    <name evidence="3" type="ORF">DFR51_0681</name>
    <name evidence="2" type="ORF">SmB9_17110</name>
</gene>
<accession>A0AAD1D658</accession>
<dbReference type="Proteomes" id="UP000276029">
    <property type="component" value="Unassembled WGS sequence"/>
</dbReference>
<dbReference type="Proteomes" id="UP000275727">
    <property type="component" value="Chromosome"/>
</dbReference>
<dbReference type="InterPro" id="IPR016187">
    <property type="entry name" value="CTDL_fold"/>
</dbReference>
<dbReference type="EMBL" id="RBWX01000007">
    <property type="protein sequence ID" value="RKS91132.1"/>
    <property type="molecule type" value="Genomic_DNA"/>
</dbReference>
<evidence type="ECO:0000259" key="1">
    <source>
        <dbReference type="Pfam" id="PF03781"/>
    </source>
</evidence>
<dbReference type="SUPFAM" id="SSF56436">
    <property type="entry name" value="C-type lectin-like"/>
    <property type="match status" value="1"/>
</dbReference>
<dbReference type="PROSITE" id="PS51257">
    <property type="entry name" value="PROKAR_LIPOPROTEIN"/>
    <property type="match status" value="1"/>
</dbReference>
<dbReference type="InterPro" id="IPR005532">
    <property type="entry name" value="SUMF_dom"/>
</dbReference>
<name>A0AAD1D658_SPHMI</name>
<dbReference type="InterPro" id="IPR042095">
    <property type="entry name" value="SUMF_sf"/>
</dbReference>
<dbReference type="GO" id="GO:0120147">
    <property type="term" value="F:formylglycine-generating oxidase activity"/>
    <property type="evidence" value="ECO:0007669"/>
    <property type="project" value="TreeGrafter"/>
</dbReference>
<organism evidence="2 4">
    <name type="scientific">Sphingosinicella microcystinivorans</name>
    <dbReference type="NCBI Taxonomy" id="335406"/>
    <lineage>
        <taxon>Bacteria</taxon>
        <taxon>Pseudomonadati</taxon>
        <taxon>Pseudomonadota</taxon>
        <taxon>Alphaproteobacteria</taxon>
        <taxon>Sphingomonadales</taxon>
        <taxon>Sphingosinicellaceae</taxon>
        <taxon>Sphingosinicella</taxon>
    </lineage>
</organism>
<reference evidence="2 4" key="1">
    <citation type="submission" date="2018-06" db="EMBL/GenBank/DDBJ databases">
        <title>Complete Genome Sequence of the Microcystin-Degrading Bacterium Sphingosinicella microcystinivorans Strain B-9.</title>
        <authorList>
            <person name="Jin H."/>
            <person name="Nishizawa T."/>
            <person name="Guo Y."/>
            <person name="Nishizawa A."/>
            <person name="Park H."/>
            <person name="Kato H."/>
            <person name="Tsuji K."/>
            <person name="Harada K."/>
        </authorList>
    </citation>
    <scope>NUCLEOTIDE SEQUENCE [LARGE SCALE GENOMIC DNA]</scope>
    <source>
        <strain evidence="2 4">B9</strain>
    </source>
</reference>
<dbReference type="Gene3D" id="3.90.1580.10">
    <property type="entry name" value="paralog of FGE (formylglycine-generating enzyme)"/>
    <property type="match status" value="1"/>
</dbReference>
<dbReference type="PANTHER" id="PTHR23150">
    <property type="entry name" value="SULFATASE MODIFYING FACTOR 1, 2"/>
    <property type="match status" value="1"/>
</dbReference>
<evidence type="ECO:0000313" key="2">
    <source>
        <dbReference type="EMBL" id="BBE34053.1"/>
    </source>
</evidence>
<reference evidence="3 5" key="2">
    <citation type="submission" date="2018-10" db="EMBL/GenBank/DDBJ databases">
        <title>Genomic Encyclopedia of Type Strains, Phase IV (KMG-IV): sequencing the most valuable type-strain genomes for metagenomic binning, comparative biology and taxonomic classification.</title>
        <authorList>
            <person name="Goeker M."/>
        </authorList>
    </citation>
    <scope>NUCLEOTIDE SEQUENCE [LARGE SCALE GENOMIC DNA]</scope>
    <source>
        <strain evidence="3 5">DSM 19791</strain>
    </source>
</reference>